<comment type="caution">
    <text evidence="4">The sequence shown here is derived from an EMBL/GenBank/DDBJ whole genome shotgun (WGS) entry which is preliminary data.</text>
</comment>
<keyword evidence="2" id="KW-0378">Hydrolase</keyword>
<feature type="domain" description="Sulfatase N-terminal" evidence="3">
    <location>
        <begin position="66"/>
        <end position="426"/>
    </location>
</feature>
<dbReference type="RefSeq" id="WP_110256936.1">
    <property type="nucleotide sequence ID" value="NZ_QJKB01000008.1"/>
</dbReference>
<dbReference type="PANTHER" id="PTHR42693">
    <property type="entry name" value="ARYLSULFATASE FAMILY MEMBER"/>
    <property type="match status" value="1"/>
</dbReference>
<evidence type="ECO:0000256" key="1">
    <source>
        <dbReference type="ARBA" id="ARBA00008779"/>
    </source>
</evidence>
<reference evidence="4 5" key="1">
    <citation type="submission" date="2018-05" db="EMBL/GenBank/DDBJ databases">
        <title>Genomic Encyclopedia of Type Strains, Phase IV (KMG-IV): sequencing the most valuable type-strain genomes for metagenomic binning, comparative biology and taxonomic classification.</title>
        <authorList>
            <person name="Goeker M."/>
        </authorList>
    </citation>
    <scope>NUCLEOTIDE SEQUENCE [LARGE SCALE GENOMIC DNA]</scope>
    <source>
        <strain evidence="4 5">DSM 19792</strain>
    </source>
</reference>
<accession>A0A318IXJ4</accession>
<comment type="similarity">
    <text evidence="1">Belongs to the sulfatase family.</text>
</comment>
<evidence type="ECO:0000313" key="4">
    <source>
        <dbReference type="EMBL" id="PXX40189.1"/>
    </source>
</evidence>
<dbReference type="OrthoDB" id="9766107at2"/>
<dbReference type="EMBL" id="QJKB01000008">
    <property type="protein sequence ID" value="PXX40189.1"/>
    <property type="molecule type" value="Genomic_DNA"/>
</dbReference>
<proteinExistence type="inferred from homology"/>
<protein>
    <submittedName>
        <fullName evidence="4">Putative sulfatase</fullName>
    </submittedName>
</protein>
<dbReference type="InterPro" id="IPR050738">
    <property type="entry name" value="Sulfatase"/>
</dbReference>
<organism evidence="4 5">
    <name type="scientific">Undibacterium pigrum</name>
    <dbReference type="NCBI Taxonomy" id="401470"/>
    <lineage>
        <taxon>Bacteria</taxon>
        <taxon>Pseudomonadati</taxon>
        <taxon>Pseudomonadota</taxon>
        <taxon>Betaproteobacteria</taxon>
        <taxon>Burkholderiales</taxon>
        <taxon>Oxalobacteraceae</taxon>
        <taxon>Undibacterium</taxon>
    </lineage>
</organism>
<keyword evidence="5" id="KW-1185">Reference proteome</keyword>
<gene>
    <name evidence="4" type="ORF">DFR42_10822</name>
</gene>
<dbReference type="GO" id="GO:0004065">
    <property type="term" value="F:arylsulfatase activity"/>
    <property type="evidence" value="ECO:0007669"/>
    <property type="project" value="TreeGrafter"/>
</dbReference>
<dbReference type="Pfam" id="PF00884">
    <property type="entry name" value="Sulfatase"/>
    <property type="match status" value="1"/>
</dbReference>
<name>A0A318IXJ4_9BURK</name>
<dbReference type="InterPro" id="IPR000917">
    <property type="entry name" value="Sulfatase_N"/>
</dbReference>
<evidence type="ECO:0000256" key="2">
    <source>
        <dbReference type="ARBA" id="ARBA00022801"/>
    </source>
</evidence>
<dbReference type="Gene3D" id="3.40.720.10">
    <property type="entry name" value="Alkaline Phosphatase, subunit A"/>
    <property type="match status" value="1"/>
</dbReference>
<evidence type="ECO:0000259" key="3">
    <source>
        <dbReference type="Pfam" id="PF00884"/>
    </source>
</evidence>
<evidence type="ECO:0000313" key="5">
    <source>
        <dbReference type="Proteomes" id="UP000247792"/>
    </source>
</evidence>
<dbReference type="SUPFAM" id="SSF53649">
    <property type="entry name" value="Alkaline phosphatase-like"/>
    <property type="match status" value="1"/>
</dbReference>
<dbReference type="Proteomes" id="UP000247792">
    <property type="component" value="Unassembled WGS sequence"/>
</dbReference>
<sequence>MKLKSVTLVTLGIIAVAAGTLYLNRINVLRYSLGWYTDIKHPRKAYRPVQWMDGPAQTASTTPRLPNVIIILADDLGINDVSTNGGGYTSQGAATPHIDSIARDGVNFIEGYSGAAVCTVSRAALLTGRYPWRFGVEFTPLPGAMARVVTKLNTEADQLHPTLLNNERIREMKDFDDLGMPASEVTIAEVLKQRGYHNIHIGKWHLGSTKDMRPNNQGFDESLFMESGLYLPQNSPDVVNSKQEFDPIDQFLWPNMRFGVSYNGGKWFEPNKYLTDYFTDEAVAAIAKNKNRPFFMYLAHWGVHTPLQASKADYDALSSIKDHRQRVYAAMVRSVDRSVGRILQTLREQGLEENTLVIFSSDNGAPGYIGLPEVNRPYRGWKLTHFQGGIRVPYMAKWPGHITPGQRYTQSVSNIDMLPTIAAATGAALPTGRSIDGINLLPYLGSQPATQAQRPLFWRDGDYRAVLYQGWKLISSELPKKDWLFNLQADPTEKINLAALQPEKLRELKLMLSNHHANMPASLWPSLVAAPIYIDKTLDQPREKTDEYTYWAN</sequence>
<dbReference type="PANTHER" id="PTHR42693:SF53">
    <property type="entry name" value="ENDO-4-O-SULFATASE"/>
    <property type="match status" value="1"/>
</dbReference>
<dbReference type="Gene3D" id="3.30.1120.10">
    <property type="match status" value="1"/>
</dbReference>
<dbReference type="AlphaFoldDB" id="A0A318IXJ4"/>
<dbReference type="InterPro" id="IPR017850">
    <property type="entry name" value="Alkaline_phosphatase_core_sf"/>
</dbReference>